<dbReference type="PANTHER" id="PTHR11596">
    <property type="entry name" value="ALKALINE PHOSPHATASE"/>
    <property type="match status" value="1"/>
</dbReference>
<name>A0A4Y2K128_ARAVE</name>
<feature type="binding site" evidence="3">
    <location>
        <position position="28"/>
    </location>
    <ligand>
        <name>Zn(2+)</name>
        <dbReference type="ChEBI" id="CHEBI:29105"/>
        <label>2</label>
    </ligand>
</feature>
<dbReference type="Gene3D" id="3.40.720.10">
    <property type="entry name" value="Alkaline Phosphatase, subunit A"/>
    <property type="match status" value="1"/>
</dbReference>
<sequence>MHKLSFSYINHVLISFRIVGGRIDHSHHFNNAHRALVDTLAFEDAVITALGMTRTDDTLMVVTSDHSHVFAFGGYPKRGNPIF</sequence>
<dbReference type="EC" id="3.1.3.1" evidence="1"/>
<proteinExistence type="predicted"/>
<keyword evidence="5" id="KW-1185">Reference proteome</keyword>
<dbReference type="InterPro" id="IPR001952">
    <property type="entry name" value="Alkaline_phosphatase"/>
</dbReference>
<dbReference type="AlphaFoldDB" id="A0A4Y2K128"/>
<dbReference type="InterPro" id="IPR017850">
    <property type="entry name" value="Alkaline_phosphatase_core_sf"/>
</dbReference>
<feature type="binding site" evidence="3">
    <location>
        <position position="65"/>
    </location>
    <ligand>
        <name>Zn(2+)</name>
        <dbReference type="ChEBI" id="CHEBI:29105"/>
        <label>2</label>
    </ligand>
</feature>
<feature type="binding site" evidence="3">
    <location>
        <position position="24"/>
    </location>
    <ligand>
        <name>Zn(2+)</name>
        <dbReference type="ChEBI" id="CHEBI:29105"/>
        <label>2</label>
    </ligand>
</feature>
<evidence type="ECO:0000313" key="4">
    <source>
        <dbReference type="EMBL" id="GBM95142.1"/>
    </source>
</evidence>
<evidence type="ECO:0000256" key="3">
    <source>
        <dbReference type="PIRSR" id="PIRSR601952-2"/>
    </source>
</evidence>
<comment type="caution">
    <text evidence="4">The sequence shown here is derived from an EMBL/GenBank/DDBJ whole genome shotgun (WGS) entry which is preliminary data.</text>
</comment>
<evidence type="ECO:0000256" key="1">
    <source>
        <dbReference type="ARBA" id="ARBA00012647"/>
    </source>
</evidence>
<evidence type="ECO:0000313" key="5">
    <source>
        <dbReference type="Proteomes" id="UP000499080"/>
    </source>
</evidence>
<dbReference type="SUPFAM" id="SSF53649">
    <property type="entry name" value="Alkaline phosphatase-like"/>
    <property type="match status" value="1"/>
</dbReference>
<keyword evidence="3" id="KW-0479">Metal-binding</keyword>
<feature type="non-terminal residue" evidence="4">
    <location>
        <position position="83"/>
    </location>
</feature>
<organism evidence="4 5">
    <name type="scientific">Araneus ventricosus</name>
    <name type="common">Orbweaver spider</name>
    <name type="synonym">Epeira ventricosa</name>
    <dbReference type="NCBI Taxonomy" id="182803"/>
    <lineage>
        <taxon>Eukaryota</taxon>
        <taxon>Metazoa</taxon>
        <taxon>Ecdysozoa</taxon>
        <taxon>Arthropoda</taxon>
        <taxon>Chelicerata</taxon>
        <taxon>Arachnida</taxon>
        <taxon>Araneae</taxon>
        <taxon>Araneomorphae</taxon>
        <taxon>Entelegynae</taxon>
        <taxon>Araneoidea</taxon>
        <taxon>Araneidae</taxon>
        <taxon>Araneus</taxon>
    </lineage>
</organism>
<reference evidence="4 5" key="1">
    <citation type="journal article" date="2019" name="Sci. Rep.">
        <title>Orb-weaving spider Araneus ventricosus genome elucidates the spidroin gene catalogue.</title>
        <authorList>
            <person name="Kono N."/>
            <person name="Nakamura H."/>
            <person name="Ohtoshi R."/>
            <person name="Moran D.A.P."/>
            <person name="Shinohara A."/>
            <person name="Yoshida Y."/>
            <person name="Fujiwara M."/>
            <person name="Mori M."/>
            <person name="Tomita M."/>
            <person name="Arakawa K."/>
        </authorList>
    </citation>
    <scope>NUCLEOTIDE SEQUENCE [LARGE SCALE GENOMIC DNA]</scope>
</reference>
<keyword evidence="2" id="KW-0597">Phosphoprotein</keyword>
<keyword evidence="3" id="KW-0862">Zinc</keyword>
<dbReference type="PANTHER" id="PTHR11596:SF5">
    <property type="entry name" value="ALKALINE PHOSPHATASE"/>
    <property type="match status" value="1"/>
</dbReference>
<dbReference type="EMBL" id="BGPR01112451">
    <property type="protein sequence ID" value="GBM95142.1"/>
    <property type="molecule type" value="Genomic_DNA"/>
</dbReference>
<dbReference type="GO" id="GO:0046872">
    <property type="term" value="F:metal ion binding"/>
    <property type="evidence" value="ECO:0007669"/>
    <property type="project" value="UniProtKB-KW"/>
</dbReference>
<dbReference type="GO" id="GO:0004035">
    <property type="term" value="F:alkaline phosphatase activity"/>
    <property type="evidence" value="ECO:0007669"/>
    <property type="project" value="UniProtKB-EC"/>
</dbReference>
<dbReference type="Pfam" id="PF00245">
    <property type="entry name" value="Alk_phosphatase"/>
    <property type="match status" value="1"/>
</dbReference>
<comment type="cofactor">
    <cofactor evidence="3">
        <name>Zn(2+)</name>
        <dbReference type="ChEBI" id="CHEBI:29105"/>
    </cofactor>
    <text evidence="3">Binds 2 Zn(2+) ions.</text>
</comment>
<dbReference type="OrthoDB" id="5818554at2759"/>
<evidence type="ECO:0000256" key="2">
    <source>
        <dbReference type="ARBA" id="ARBA00022553"/>
    </source>
</evidence>
<gene>
    <name evidence="4" type="primary">ALPP_2</name>
    <name evidence="4" type="ORF">AVEN_158768_1</name>
</gene>
<accession>A0A4Y2K128</accession>
<protein>
    <recommendedName>
        <fullName evidence="1">alkaline phosphatase</fullName>
        <ecNumber evidence="1">3.1.3.1</ecNumber>
    </recommendedName>
</protein>
<feature type="binding site" evidence="3">
    <location>
        <position position="66"/>
    </location>
    <ligand>
        <name>Zn(2+)</name>
        <dbReference type="ChEBI" id="CHEBI:29105"/>
        <label>2</label>
    </ligand>
</feature>
<dbReference type="Proteomes" id="UP000499080">
    <property type="component" value="Unassembled WGS sequence"/>
</dbReference>